<name>A0A7C9ALE0_OPUST</name>
<organism evidence="2">
    <name type="scientific">Opuntia streptacantha</name>
    <name type="common">Prickly pear cactus</name>
    <name type="synonym">Opuntia cardona</name>
    <dbReference type="NCBI Taxonomy" id="393608"/>
    <lineage>
        <taxon>Eukaryota</taxon>
        <taxon>Viridiplantae</taxon>
        <taxon>Streptophyta</taxon>
        <taxon>Embryophyta</taxon>
        <taxon>Tracheophyta</taxon>
        <taxon>Spermatophyta</taxon>
        <taxon>Magnoliopsida</taxon>
        <taxon>eudicotyledons</taxon>
        <taxon>Gunneridae</taxon>
        <taxon>Pentapetalae</taxon>
        <taxon>Caryophyllales</taxon>
        <taxon>Cactineae</taxon>
        <taxon>Cactaceae</taxon>
        <taxon>Opuntioideae</taxon>
        <taxon>Opuntia</taxon>
    </lineage>
</organism>
<dbReference type="PANTHER" id="PTHR12069:SF0">
    <property type="entry name" value="DNA-DIRECTED RNA POLYMERASE III SUBUNIT RPC5"/>
    <property type="match status" value="1"/>
</dbReference>
<dbReference type="GO" id="GO:0042797">
    <property type="term" value="P:tRNA transcription by RNA polymerase III"/>
    <property type="evidence" value="ECO:0007669"/>
    <property type="project" value="TreeGrafter"/>
</dbReference>
<proteinExistence type="predicted"/>
<dbReference type="InterPro" id="IPR006886">
    <property type="entry name" value="RNA_pol_III_Rpc5"/>
</dbReference>
<feature type="region of interest" description="Disordered" evidence="1">
    <location>
        <begin position="1"/>
        <end position="72"/>
    </location>
</feature>
<dbReference type="AlphaFoldDB" id="A0A7C9ALE0"/>
<dbReference type="Pfam" id="PF04801">
    <property type="entry name" value="RPC5"/>
    <property type="match status" value="1"/>
</dbReference>
<dbReference type="PANTHER" id="PTHR12069">
    <property type="entry name" value="DNA-DIRECTED RNA POLYMERASES III 80 KDA POLYPEPTIDE RNA POLYMERASE III SUBUNIT 5"/>
    <property type="match status" value="1"/>
</dbReference>
<feature type="compositionally biased region" description="Pro residues" evidence="1">
    <location>
        <begin position="41"/>
        <end position="57"/>
    </location>
</feature>
<reference evidence="2" key="1">
    <citation type="journal article" date="2013" name="J. Plant Res.">
        <title>Effect of fungi and light on seed germination of three Opuntia species from semiarid lands of central Mexico.</title>
        <authorList>
            <person name="Delgado-Sanchez P."/>
            <person name="Jimenez-Bremont J.F."/>
            <person name="Guerrero-Gonzalez Mde L."/>
            <person name="Flores J."/>
        </authorList>
    </citation>
    <scope>NUCLEOTIDE SEQUENCE</scope>
    <source>
        <tissue evidence="2">Cladode</tissue>
    </source>
</reference>
<accession>A0A7C9ALE0</accession>
<dbReference type="GO" id="GO:0005666">
    <property type="term" value="C:RNA polymerase III complex"/>
    <property type="evidence" value="ECO:0007669"/>
    <property type="project" value="TreeGrafter"/>
</dbReference>
<evidence type="ECO:0008006" key="3">
    <source>
        <dbReference type="Google" id="ProtNLM"/>
    </source>
</evidence>
<evidence type="ECO:0000313" key="2">
    <source>
        <dbReference type="EMBL" id="MBA4668555.1"/>
    </source>
</evidence>
<sequence>MDLDDLDEPTQAPAKPSRFAPKSKFQPKSKQPPKPKSEAPVPKPEPPPTQDAAPPAPMVVVKKEEEFQSQSLSSAVMDVDGDADGEPSAAAEPKQEEREMFQMNGDGMEVEEVVEEDYVIAEYDVYFSPSDSDTQLYVLQYPMRPSWRPYELDQRCAEVRVKPNSAELEVDLSIDMDSDNYNPDAASAAKMKHETLSSEWVPPQVTGYAVGVLMGKKLYLNPIHAVMQLRPSMEYLDSGSKKRTISDIATKAEGPSRKQVHSCMSGHSREPIRIVFSALI</sequence>
<evidence type="ECO:0000256" key="1">
    <source>
        <dbReference type="SAM" id="MobiDB-lite"/>
    </source>
</evidence>
<protein>
    <recommendedName>
        <fullName evidence="3">DNA-directed RNA polymerase III subunit RPC5</fullName>
    </recommendedName>
</protein>
<reference evidence="2" key="2">
    <citation type="submission" date="2020-07" db="EMBL/GenBank/DDBJ databases">
        <authorList>
            <person name="Vera ALvarez R."/>
            <person name="Arias-Moreno D.M."/>
            <person name="Jimenez-Jacinto V."/>
            <person name="Jimenez-Bremont J.F."/>
            <person name="Swaminathan K."/>
            <person name="Moose S.P."/>
            <person name="Guerrero-Gonzalez M.L."/>
            <person name="Marino-Ramirez L."/>
            <person name="Landsman D."/>
            <person name="Rodriguez-Kessler M."/>
            <person name="Delgado-Sanchez P."/>
        </authorList>
    </citation>
    <scope>NUCLEOTIDE SEQUENCE</scope>
    <source>
        <tissue evidence="2">Cladode</tissue>
    </source>
</reference>
<dbReference type="EMBL" id="GISG01240123">
    <property type="protein sequence ID" value="MBA4668555.1"/>
    <property type="molecule type" value="Transcribed_RNA"/>
</dbReference>